<dbReference type="AlphaFoldDB" id="A0A4P9WPW8"/>
<dbReference type="PROSITE" id="PS00108">
    <property type="entry name" value="PROTEIN_KINASE_ST"/>
    <property type="match status" value="1"/>
</dbReference>
<dbReference type="PIRSF" id="PIRSF000654">
    <property type="entry name" value="Integrin-linked_kinase"/>
    <property type="match status" value="1"/>
</dbReference>
<dbReference type="PROSITE" id="PS50011">
    <property type="entry name" value="PROTEIN_KINASE_DOM"/>
    <property type="match status" value="1"/>
</dbReference>
<dbReference type="PANTHER" id="PTHR24346">
    <property type="entry name" value="MAP/MICROTUBULE AFFINITY-REGULATING KINASE"/>
    <property type="match status" value="1"/>
</dbReference>
<evidence type="ECO:0000256" key="1">
    <source>
        <dbReference type="ARBA" id="ARBA00004496"/>
    </source>
</evidence>
<evidence type="ECO:0000256" key="11">
    <source>
        <dbReference type="PROSITE-ProRule" id="PRU10141"/>
    </source>
</evidence>
<dbReference type="InterPro" id="IPR017441">
    <property type="entry name" value="Protein_kinase_ATP_BS"/>
</dbReference>
<dbReference type="Pfam" id="PF00069">
    <property type="entry name" value="Pkinase"/>
    <property type="match status" value="1"/>
</dbReference>
<evidence type="ECO:0000256" key="5">
    <source>
        <dbReference type="ARBA" id="ARBA00022679"/>
    </source>
</evidence>
<dbReference type="GO" id="GO:0005737">
    <property type="term" value="C:cytoplasm"/>
    <property type="evidence" value="ECO:0007669"/>
    <property type="project" value="UniProtKB-SubCell"/>
</dbReference>
<evidence type="ECO:0000256" key="4">
    <source>
        <dbReference type="ARBA" id="ARBA00022527"/>
    </source>
</evidence>
<dbReference type="FunFam" id="3.30.200.20:FF:000042">
    <property type="entry name" value="Aurora kinase A"/>
    <property type="match status" value="1"/>
</dbReference>
<keyword evidence="7 14" id="KW-0418">Kinase</keyword>
<organism evidence="14 15">
    <name type="scientific">Blyttiomyces helicus</name>
    <dbReference type="NCBI Taxonomy" id="388810"/>
    <lineage>
        <taxon>Eukaryota</taxon>
        <taxon>Fungi</taxon>
        <taxon>Fungi incertae sedis</taxon>
        <taxon>Chytridiomycota</taxon>
        <taxon>Chytridiomycota incertae sedis</taxon>
        <taxon>Chytridiomycetes</taxon>
        <taxon>Chytridiomycetes incertae sedis</taxon>
        <taxon>Blyttiomyces</taxon>
    </lineage>
</organism>
<comment type="catalytic activity">
    <reaction evidence="9">
        <text>L-threonyl-[protein] + ATP = O-phospho-L-threonyl-[protein] + ADP + H(+)</text>
        <dbReference type="Rhea" id="RHEA:46608"/>
        <dbReference type="Rhea" id="RHEA-COMP:11060"/>
        <dbReference type="Rhea" id="RHEA-COMP:11605"/>
        <dbReference type="ChEBI" id="CHEBI:15378"/>
        <dbReference type="ChEBI" id="CHEBI:30013"/>
        <dbReference type="ChEBI" id="CHEBI:30616"/>
        <dbReference type="ChEBI" id="CHEBI:61977"/>
        <dbReference type="ChEBI" id="CHEBI:456216"/>
        <dbReference type="EC" id="2.7.11.1"/>
    </reaction>
</comment>
<feature type="domain" description="Protein kinase" evidence="13">
    <location>
        <begin position="1"/>
        <end position="248"/>
    </location>
</feature>
<protein>
    <recommendedName>
        <fullName evidence="2">non-specific serine/threonine protein kinase</fullName>
        <ecNumber evidence="2">2.7.11.1</ecNumber>
    </recommendedName>
</protein>
<dbReference type="GO" id="GO:0004674">
    <property type="term" value="F:protein serine/threonine kinase activity"/>
    <property type="evidence" value="ECO:0007669"/>
    <property type="project" value="UniProtKB-KW"/>
</dbReference>
<keyword evidence="8 11" id="KW-0067">ATP-binding</keyword>
<keyword evidence="3" id="KW-0963">Cytoplasm</keyword>
<proteinExistence type="inferred from homology"/>
<keyword evidence="15" id="KW-1185">Reference proteome</keyword>
<evidence type="ECO:0000256" key="12">
    <source>
        <dbReference type="RuleBase" id="RU000304"/>
    </source>
</evidence>
<dbReference type="CDD" id="cd14003">
    <property type="entry name" value="STKc_AMPK-like"/>
    <property type="match status" value="1"/>
</dbReference>
<dbReference type="InterPro" id="IPR008271">
    <property type="entry name" value="Ser/Thr_kinase_AS"/>
</dbReference>
<dbReference type="InterPro" id="IPR011009">
    <property type="entry name" value="Kinase-like_dom_sf"/>
</dbReference>
<dbReference type="Proteomes" id="UP000269721">
    <property type="component" value="Unassembled WGS sequence"/>
</dbReference>
<dbReference type="SMART" id="SM00220">
    <property type="entry name" value="S_TKc"/>
    <property type="match status" value="1"/>
</dbReference>
<dbReference type="Gene3D" id="1.10.510.10">
    <property type="entry name" value="Transferase(Phosphotransferase) domain 1"/>
    <property type="match status" value="1"/>
</dbReference>
<comment type="similarity">
    <text evidence="12">Belongs to the protein kinase superfamily.</text>
</comment>
<dbReference type="GO" id="GO:0005524">
    <property type="term" value="F:ATP binding"/>
    <property type="evidence" value="ECO:0007669"/>
    <property type="project" value="UniProtKB-UniRule"/>
</dbReference>
<keyword evidence="5" id="KW-0808">Transferase</keyword>
<keyword evidence="4 12" id="KW-0723">Serine/threonine-protein kinase</keyword>
<dbReference type="PANTHER" id="PTHR24346:SF106">
    <property type="entry name" value="PROTEIN KINASE DOMAIN-CONTAINING PROTEIN"/>
    <property type="match status" value="1"/>
</dbReference>
<dbReference type="OrthoDB" id="193931at2759"/>
<evidence type="ECO:0000256" key="6">
    <source>
        <dbReference type="ARBA" id="ARBA00022741"/>
    </source>
</evidence>
<dbReference type="GO" id="GO:0035556">
    <property type="term" value="P:intracellular signal transduction"/>
    <property type="evidence" value="ECO:0007669"/>
    <property type="project" value="TreeGrafter"/>
</dbReference>
<dbReference type="InterPro" id="IPR000719">
    <property type="entry name" value="Prot_kinase_dom"/>
</dbReference>
<evidence type="ECO:0000256" key="8">
    <source>
        <dbReference type="ARBA" id="ARBA00022840"/>
    </source>
</evidence>
<evidence type="ECO:0000256" key="3">
    <source>
        <dbReference type="ARBA" id="ARBA00022490"/>
    </source>
</evidence>
<evidence type="ECO:0000313" key="15">
    <source>
        <dbReference type="Proteomes" id="UP000269721"/>
    </source>
</evidence>
<evidence type="ECO:0000259" key="13">
    <source>
        <dbReference type="PROSITE" id="PS50011"/>
    </source>
</evidence>
<evidence type="ECO:0000256" key="7">
    <source>
        <dbReference type="ARBA" id="ARBA00022777"/>
    </source>
</evidence>
<dbReference type="EC" id="2.7.11.1" evidence="2"/>
<evidence type="ECO:0000313" key="14">
    <source>
        <dbReference type="EMBL" id="RKO92876.1"/>
    </source>
</evidence>
<comment type="catalytic activity">
    <reaction evidence="10">
        <text>L-seryl-[protein] + ATP = O-phospho-L-seryl-[protein] + ADP + H(+)</text>
        <dbReference type="Rhea" id="RHEA:17989"/>
        <dbReference type="Rhea" id="RHEA-COMP:9863"/>
        <dbReference type="Rhea" id="RHEA-COMP:11604"/>
        <dbReference type="ChEBI" id="CHEBI:15378"/>
        <dbReference type="ChEBI" id="CHEBI:29999"/>
        <dbReference type="ChEBI" id="CHEBI:30616"/>
        <dbReference type="ChEBI" id="CHEBI:83421"/>
        <dbReference type="ChEBI" id="CHEBI:456216"/>
        <dbReference type="EC" id="2.7.11.1"/>
    </reaction>
</comment>
<evidence type="ECO:0000256" key="9">
    <source>
        <dbReference type="ARBA" id="ARBA00047899"/>
    </source>
</evidence>
<gene>
    <name evidence="14" type="ORF">BDK51DRAFT_36051</name>
</gene>
<dbReference type="SUPFAM" id="SSF56112">
    <property type="entry name" value="Protein kinase-like (PK-like)"/>
    <property type="match status" value="1"/>
</dbReference>
<comment type="subcellular location">
    <subcellularLocation>
        <location evidence="1">Cytoplasm</location>
    </subcellularLocation>
</comment>
<name>A0A4P9WPW8_9FUNG</name>
<sequence>MQTIGQGTFGTVKLSQHVVTRQKVAIKIIEKASVTEDKQRNSLQREIRLVQLLHHRHIVKVYDVLEDATAVFFIMEYVSGGELFDYIVQKRSLSEWEARIFFRQMLSAMDYCHKNSIIHRDLKPENLLIDSNKCVKIIDFGFGNTFHRDKFLTTFCGSPFYAAPEMLGAKSYVGPEVDVWSLGVILYAMVTGSLPFHTEVLPELLKRIKSAEYHMPSKLSPNLADLIRRMLTVDTKKRIKLSEIIKSK</sequence>
<keyword evidence="6 11" id="KW-0547">Nucleotide-binding</keyword>
<reference evidence="15" key="1">
    <citation type="journal article" date="2018" name="Nat. Microbiol.">
        <title>Leveraging single-cell genomics to expand the fungal tree of life.</title>
        <authorList>
            <person name="Ahrendt S.R."/>
            <person name="Quandt C.A."/>
            <person name="Ciobanu D."/>
            <person name="Clum A."/>
            <person name="Salamov A."/>
            <person name="Andreopoulos B."/>
            <person name="Cheng J.F."/>
            <person name="Woyke T."/>
            <person name="Pelin A."/>
            <person name="Henrissat B."/>
            <person name="Reynolds N.K."/>
            <person name="Benny G.L."/>
            <person name="Smith M.E."/>
            <person name="James T.Y."/>
            <person name="Grigoriev I.V."/>
        </authorList>
    </citation>
    <scope>NUCLEOTIDE SEQUENCE [LARGE SCALE GENOMIC DNA]</scope>
</reference>
<dbReference type="PROSITE" id="PS00107">
    <property type="entry name" value="PROTEIN_KINASE_ATP"/>
    <property type="match status" value="1"/>
</dbReference>
<feature type="binding site" evidence="11">
    <location>
        <position position="27"/>
    </location>
    <ligand>
        <name>ATP</name>
        <dbReference type="ChEBI" id="CHEBI:30616"/>
    </ligand>
</feature>
<dbReference type="EMBL" id="KZ994462">
    <property type="protein sequence ID" value="RKO92876.1"/>
    <property type="molecule type" value="Genomic_DNA"/>
</dbReference>
<evidence type="ECO:0000256" key="2">
    <source>
        <dbReference type="ARBA" id="ARBA00012513"/>
    </source>
</evidence>
<evidence type="ECO:0000256" key="10">
    <source>
        <dbReference type="ARBA" id="ARBA00048679"/>
    </source>
</evidence>
<dbReference type="FunFam" id="1.10.510.10:FF:001222">
    <property type="entry name" value="Serine/threonine-protein kinase ppk25"/>
    <property type="match status" value="1"/>
</dbReference>
<accession>A0A4P9WPW8</accession>